<keyword evidence="3" id="KW-1185">Reference proteome</keyword>
<evidence type="ECO:0000313" key="2">
    <source>
        <dbReference type="EMBL" id="KAA3480507.1"/>
    </source>
</evidence>
<accession>A0A5B6WHA8</accession>
<protein>
    <submittedName>
        <fullName evidence="2">Cyclopropane-fatty-acyl-phospholipid synthase</fullName>
    </submittedName>
</protein>
<feature type="domain" description="RNase H type-1" evidence="1">
    <location>
        <begin position="163"/>
        <end position="226"/>
    </location>
</feature>
<dbReference type="GO" id="GO:0003676">
    <property type="term" value="F:nucleic acid binding"/>
    <property type="evidence" value="ECO:0007669"/>
    <property type="project" value="InterPro"/>
</dbReference>
<dbReference type="Proteomes" id="UP000325315">
    <property type="component" value="Unassembled WGS sequence"/>
</dbReference>
<comment type="caution">
    <text evidence="2">The sequence shown here is derived from an EMBL/GenBank/DDBJ whole genome shotgun (WGS) entry which is preliminary data.</text>
</comment>
<gene>
    <name evidence="2" type="ORF">EPI10_020930</name>
</gene>
<dbReference type="InterPro" id="IPR044730">
    <property type="entry name" value="RNase_H-like_dom_plant"/>
</dbReference>
<reference evidence="3" key="1">
    <citation type="journal article" date="2019" name="Plant Biotechnol. J.">
        <title>Genome sequencing of the Australian wild diploid species Gossypium australe highlights disease resistance and delayed gland morphogenesis.</title>
        <authorList>
            <person name="Cai Y."/>
            <person name="Cai X."/>
            <person name="Wang Q."/>
            <person name="Wang P."/>
            <person name="Zhang Y."/>
            <person name="Cai C."/>
            <person name="Xu Y."/>
            <person name="Wang K."/>
            <person name="Zhou Z."/>
            <person name="Wang C."/>
            <person name="Geng S."/>
            <person name="Li B."/>
            <person name="Dong Q."/>
            <person name="Hou Y."/>
            <person name="Wang H."/>
            <person name="Ai P."/>
            <person name="Liu Z."/>
            <person name="Yi F."/>
            <person name="Sun M."/>
            <person name="An G."/>
            <person name="Cheng J."/>
            <person name="Zhang Y."/>
            <person name="Shi Q."/>
            <person name="Xie Y."/>
            <person name="Shi X."/>
            <person name="Chang Y."/>
            <person name="Huang F."/>
            <person name="Chen Y."/>
            <person name="Hong S."/>
            <person name="Mi L."/>
            <person name="Sun Q."/>
            <person name="Zhang L."/>
            <person name="Zhou B."/>
            <person name="Peng R."/>
            <person name="Zhang X."/>
            <person name="Liu F."/>
        </authorList>
    </citation>
    <scope>NUCLEOTIDE SEQUENCE [LARGE SCALE GENOMIC DNA]</scope>
    <source>
        <strain evidence="3">cv. PA1801</strain>
    </source>
</reference>
<dbReference type="CDD" id="cd06222">
    <property type="entry name" value="RNase_H_like"/>
    <property type="match status" value="1"/>
</dbReference>
<dbReference type="AlphaFoldDB" id="A0A5B6WHA8"/>
<dbReference type="OrthoDB" id="959921at2759"/>
<dbReference type="GO" id="GO:0004523">
    <property type="term" value="F:RNA-DNA hybrid ribonuclease activity"/>
    <property type="evidence" value="ECO:0007669"/>
    <property type="project" value="InterPro"/>
</dbReference>
<dbReference type="Pfam" id="PF13456">
    <property type="entry name" value="RVT_3"/>
    <property type="match status" value="1"/>
</dbReference>
<evidence type="ECO:0000313" key="3">
    <source>
        <dbReference type="Proteomes" id="UP000325315"/>
    </source>
</evidence>
<sequence length="229" mass="25711">MAQFNLSLLAKQGWRLLTLPDSLVARVLKAKYFPENSWEIRAPIFGVGVLEKGLVWKVGTGANISICYDNWIPGYGSGRLLSRFVNLHCDKVVELISVNVREWNKDMIVNTFPEDVADLILRKPLAMEPYEDFLAWSGEPSSFGVPINYYRTGILQLMLYILTMRDSRGNIITSSAVIHRGVQNAFEAEALACRRATQVALDMEQEGGIIEGDSLSVIKKCQNPERDKS</sequence>
<name>A0A5B6WHA8_9ROSI</name>
<dbReference type="EMBL" id="SMMG02000003">
    <property type="protein sequence ID" value="KAA3480507.1"/>
    <property type="molecule type" value="Genomic_DNA"/>
</dbReference>
<evidence type="ECO:0000259" key="1">
    <source>
        <dbReference type="Pfam" id="PF13456"/>
    </source>
</evidence>
<dbReference type="InterPro" id="IPR002156">
    <property type="entry name" value="RNaseH_domain"/>
</dbReference>
<organism evidence="2 3">
    <name type="scientific">Gossypium australe</name>
    <dbReference type="NCBI Taxonomy" id="47621"/>
    <lineage>
        <taxon>Eukaryota</taxon>
        <taxon>Viridiplantae</taxon>
        <taxon>Streptophyta</taxon>
        <taxon>Embryophyta</taxon>
        <taxon>Tracheophyta</taxon>
        <taxon>Spermatophyta</taxon>
        <taxon>Magnoliopsida</taxon>
        <taxon>eudicotyledons</taxon>
        <taxon>Gunneridae</taxon>
        <taxon>Pentapetalae</taxon>
        <taxon>rosids</taxon>
        <taxon>malvids</taxon>
        <taxon>Malvales</taxon>
        <taxon>Malvaceae</taxon>
        <taxon>Malvoideae</taxon>
        <taxon>Gossypium</taxon>
    </lineage>
</organism>
<proteinExistence type="predicted"/>